<sequence>MARSDAARLLDDLRQRGATLATAESLTGGRLAARVTAVPGASDCFLGGVVSYATEVKVEVLGVPTAVVERDGVVSAACARAMADGVRRLTGASYAVSTTGVAGPGPSEGVPAGTVYVGVAGPRGTTAVGLELVGDREAVQERACDEALAALMSVVTSTLGEELHEEQGGLG</sequence>
<dbReference type="Pfam" id="PF02464">
    <property type="entry name" value="CinA"/>
    <property type="match status" value="1"/>
</dbReference>
<dbReference type="EMBL" id="JBHSKD010000029">
    <property type="protein sequence ID" value="MFC5179585.1"/>
    <property type="molecule type" value="Genomic_DNA"/>
</dbReference>
<keyword evidence="3" id="KW-1185">Reference proteome</keyword>
<gene>
    <name evidence="2" type="ORF">ACFPGP_23130</name>
</gene>
<name>A0ABW0BQA4_9ACTN</name>
<proteinExistence type="predicted"/>
<evidence type="ECO:0000259" key="1">
    <source>
        <dbReference type="Pfam" id="PF02464"/>
    </source>
</evidence>
<dbReference type="Gene3D" id="3.90.950.20">
    <property type="entry name" value="CinA-like"/>
    <property type="match status" value="1"/>
</dbReference>
<feature type="domain" description="CinA C-terminal" evidence="1">
    <location>
        <begin position="6"/>
        <end position="154"/>
    </location>
</feature>
<dbReference type="InterPro" id="IPR036653">
    <property type="entry name" value="CinA-like_C"/>
</dbReference>
<dbReference type="SUPFAM" id="SSF142433">
    <property type="entry name" value="CinA-like"/>
    <property type="match status" value="1"/>
</dbReference>
<reference evidence="3" key="1">
    <citation type="journal article" date="2019" name="Int. J. Syst. Evol. Microbiol.">
        <title>The Global Catalogue of Microorganisms (GCM) 10K type strain sequencing project: providing services to taxonomists for standard genome sequencing and annotation.</title>
        <authorList>
            <consortium name="The Broad Institute Genomics Platform"/>
            <consortium name="The Broad Institute Genome Sequencing Center for Infectious Disease"/>
            <person name="Wu L."/>
            <person name="Ma J."/>
        </authorList>
    </citation>
    <scope>NUCLEOTIDE SEQUENCE [LARGE SCALE GENOMIC DNA]</scope>
    <source>
        <strain evidence="3">DFY41</strain>
    </source>
</reference>
<protein>
    <submittedName>
        <fullName evidence="2">CinA family protein</fullName>
    </submittedName>
</protein>
<accession>A0ABW0BQA4</accession>
<evidence type="ECO:0000313" key="3">
    <source>
        <dbReference type="Proteomes" id="UP001596087"/>
    </source>
</evidence>
<organism evidence="2 3">
    <name type="scientific">Nocardioides taihuensis</name>
    <dbReference type="NCBI Taxonomy" id="1835606"/>
    <lineage>
        <taxon>Bacteria</taxon>
        <taxon>Bacillati</taxon>
        <taxon>Actinomycetota</taxon>
        <taxon>Actinomycetes</taxon>
        <taxon>Propionibacteriales</taxon>
        <taxon>Nocardioidaceae</taxon>
        <taxon>Nocardioides</taxon>
    </lineage>
</organism>
<dbReference type="NCBIfam" id="TIGR00199">
    <property type="entry name" value="PncC_domain"/>
    <property type="match status" value="1"/>
</dbReference>
<dbReference type="InterPro" id="IPR008136">
    <property type="entry name" value="CinA_C"/>
</dbReference>
<comment type="caution">
    <text evidence="2">The sequence shown here is derived from an EMBL/GenBank/DDBJ whole genome shotgun (WGS) entry which is preliminary data.</text>
</comment>
<dbReference type="Proteomes" id="UP001596087">
    <property type="component" value="Unassembled WGS sequence"/>
</dbReference>
<evidence type="ECO:0000313" key="2">
    <source>
        <dbReference type="EMBL" id="MFC5179585.1"/>
    </source>
</evidence>
<dbReference type="RefSeq" id="WP_378593879.1">
    <property type="nucleotide sequence ID" value="NZ_JBHSKD010000029.1"/>
</dbReference>